<protein>
    <submittedName>
        <fullName evidence="1">Uncharacterized protein</fullName>
    </submittedName>
</protein>
<reference evidence="1" key="1">
    <citation type="journal article" date="2020" name="Nature">
        <title>Giant virus diversity and host interactions through global metagenomics.</title>
        <authorList>
            <person name="Schulz F."/>
            <person name="Roux S."/>
            <person name="Paez-Espino D."/>
            <person name="Jungbluth S."/>
            <person name="Walsh D.A."/>
            <person name="Denef V.J."/>
            <person name="McMahon K.D."/>
            <person name="Konstantinidis K.T."/>
            <person name="Eloe-Fadrosh E.A."/>
            <person name="Kyrpides N.C."/>
            <person name="Woyke T."/>
        </authorList>
    </citation>
    <scope>NUCLEOTIDE SEQUENCE</scope>
    <source>
        <strain evidence="1">GVMAG-M-3300020185-18</strain>
    </source>
</reference>
<proteinExistence type="predicted"/>
<evidence type="ECO:0000313" key="1">
    <source>
        <dbReference type="EMBL" id="QHS98813.1"/>
    </source>
</evidence>
<accession>A0A6C0C5K1</accession>
<name>A0A6C0C5K1_9ZZZZ</name>
<sequence length="418" mass="49275">MNFSKESTDLMGFFFNSFHKVASNKGANKQRTTDNLLLMIYDDITVSSRMIDMVINDDSFIKKIYNVNNNTVLPSTSLFTSAFVPETIKSGVYNIKKYIEIRCKIFNKKITIYLFIYNDEDMNIYDLYIKKILIVVRILLLYSNEKSGSLSIYLYLSEEKKYLPSNPLSILDKKNCNSAVTTACDNTGSILIFRKEEWLKVLIHEIFHNFCLDLNGINHDNIKARLLNLFKIKSEMEISEAYSEFWGEIMNCCICAYYLLDNPCDKKSFLLYSEFCIEFERTFSFFQVIKILDFMGLNYGELISNNDENIYLKSTLYREKTNVFTYYVLKMVLLYDYDDFLNWCCTNNNLMLKFKKTPKNVMGYYDYIVSKYKKSGLVRTVVCDEELMKLYKNLKNGYKFPYKDKIIKTLRMSICELN</sequence>
<organism evidence="1">
    <name type="scientific">viral metagenome</name>
    <dbReference type="NCBI Taxonomy" id="1070528"/>
    <lineage>
        <taxon>unclassified sequences</taxon>
        <taxon>metagenomes</taxon>
        <taxon>organismal metagenomes</taxon>
    </lineage>
</organism>
<dbReference type="EMBL" id="MN739324">
    <property type="protein sequence ID" value="QHS98813.1"/>
    <property type="molecule type" value="Genomic_DNA"/>
</dbReference>
<dbReference type="AlphaFoldDB" id="A0A6C0C5K1"/>